<dbReference type="CDD" id="cd06141">
    <property type="entry name" value="WRN_exo"/>
    <property type="match status" value="1"/>
</dbReference>
<proteinExistence type="predicted"/>
<evidence type="ECO:0000256" key="1">
    <source>
        <dbReference type="ARBA" id="ARBA00022722"/>
    </source>
</evidence>
<dbReference type="GO" id="GO:0003676">
    <property type="term" value="F:nucleic acid binding"/>
    <property type="evidence" value="ECO:0007669"/>
    <property type="project" value="InterPro"/>
</dbReference>
<sequence length="738" mass="83833">MTITINDHETPSNTHKRYDVTFFDDIISTLVTETPHLVDGWISRIEHIHRHRLNNLIVGLDIEWRPNNGYVTNPVATLQLCVGRNCLIFQLIYAPYIPESLVNFLGNTSYTFVGVGVENDAEKLLVDYGIRVGRTAELTSLAVEAFGAKELKNAGLKGLTNWVLGKELVKPKIISRSRWDNAWLTLDQVQVAVLGFCGVKGRELPIIITTGFFWVKGLFPGDGTNASVWYDQWSYAGPLSSIVTNRDMFRAGFNLETKVEELICNGRWTWPSKWNTKYTLLDSINPPNLSDKSDRLEWRDVSGNVKPFGVAIVWDSLRSLCTLIIWIVDLLDVRSKWIFKKRMTQLIGSSLVPIILNIWTPNSRLVKDKSTSAPVWVKVHNVPIVAYSEIGLSLITSQLGSPIMLDAYTSTRYLKESLVVAIPYPNGKGHSLETVEVEYEWQPPRCDSCKIFDHTNGECPKREKVVVPDQRVDDDGFTQVTRKNEKGKLNNKPRQVVGIKLTKPKPNIQYRPVRDLNVKANIINDNMPTATNNNGRDEVPKQSFGPSNKANEHAFNVINDSDSEEVDQEIELEKPIVTEGASTPVDENHLRGDDVMDSKRRGDEDPIHTLRDYSRPRAIGTPLTSPKGSMWCLFDPAPSGWCKKDAHSIDFGPRIRSNVLRTFSEITAELQNDILMFQQHQDESLYDAWTRFKDLLLKVPHHGLDLWLQVQIFYDRVDYITQKAIDYAAGKRLRKLRP</sequence>
<dbReference type="PANTHER" id="PTHR13620">
    <property type="entry name" value="3-5 EXONUCLEASE"/>
    <property type="match status" value="1"/>
</dbReference>
<evidence type="ECO:0000256" key="3">
    <source>
        <dbReference type="SAM" id="MobiDB-lite"/>
    </source>
</evidence>
<dbReference type="GO" id="GO:0005737">
    <property type="term" value="C:cytoplasm"/>
    <property type="evidence" value="ECO:0007669"/>
    <property type="project" value="TreeGrafter"/>
</dbReference>
<keyword evidence="1" id="KW-0540">Nuclease</keyword>
<feature type="region of interest" description="Disordered" evidence="3">
    <location>
        <begin position="582"/>
        <end position="608"/>
    </location>
</feature>
<dbReference type="Gene3D" id="3.30.420.10">
    <property type="entry name" value="Ribonuclease H-like superfamily/Ribonuclease H"/>
    <property type="match status" value="1"/>
</dbReference>
<keyword evidence="2" id="KW-0378">Hydrolase</keyword>
<dbReference type="InterPro" id="IPR051132">
    <property type="entry name" value="3-5_Exonuclease_domain"/>
</dbReference>
<name>A0A699H566_TANCI</name>
<reference evidence="5" key="1">
    <citation type="journal article" date="2019" name="Sci. Rep.">
        <title>Draft genome of Tanacetum cinerariifolium, the natural source of mosquito coil.</title>
        <authorList>
            <person name="Yamashiro T."/>
            <person name="Shiraishi A."/>
            <person name="Satake H."/>
            <person name="Nakayama K."/>
        </authorList>
    </citation>
    <scope>NUCLEOTIDE SEQUENCE</scope>
</reference>
<evidence type="ECO:0000256" key="2">
    <source>
        <dbReference type="ARBA" id="ARBA00022801"/>
    </source>
</evidence>
<dbReference type="GO" id="GO:0008408">
    <property type="term" value="F:3'-5' exonuclease activity"/>
    <property type="evidence" value="ECO:0007669"/>
    <property type="project" value="InterPro"/>
</dbReference>
<dbReference type="SUPFAM" id="SSF53098">
    <property type="entry name" value="Ribonuclease H-like"/>
    <property type="match status" value="1"/>
</dbReference>
<dbReference type="Pfam" id="PF01612">
    <property type="entry name" value="DNA_pol_A_exo1"/>
    <property type="match status" value="1"/>
</dbReference>
<dbReference type="PANTHER" id="PTHR13620:SF105">
    <property type="entry name" value="OS01G0737700 PROTEIN"/>
    <property type="match status" value="1"/>
</dbReference>
<dbReference type="InterPro" id="IPR002562">
    <property type="entry name" value="3'-5'_exonuclease_dom"/>
</dbReference>
<dbReference type="InterPro" id="IPR012337">
    <property type="entry name" value="RNaseH-like_sf"/>
</dbReference>
<dbReference type="GO" id="GO:0005634">
    <property type="term" value="C:nucleus"/>
    <property type="evidence" value="ECO:0007669"/>
    <property type="project" value="TreeGrafter"/>
</dbReference>
<dbReference type="AlphaFoldDB" id="A0A699H566"/>
<dbReference type="GO" id="GO:0006139">
    <property type="term" value="P:nucleobase-containing compound metabolic process"/>
    <property type="evidence" value="ECO:0007669"/>
    <property type="project" value="InterPro"/>
</dbReference>
<evidence type="ECO:0000313" key="5">
    <source>
        <dbReference type="EMBL" id="GEX54429.1"/>
    </source>
</evidence>
<dbReference type="EMBL" id="BKCJ010114642">
    <property type="protein sequence ID" value="GEX54429.1"/>
    <property type="molecule type" value="Genomic_DNA"/>
</dbReference>
<organism evidence="5">
    <name type="scientific">Tanacetum cinerariifolium</name>
    <name type="common">Dalmatian daisy</name>
    <name type="synonym">Chrysanthemum cinerariifolium</name>
    <dbReference type="NCBI Taxonomy" id="118510"/>
    <lineage>
        <taxon>Eukaryota</taxon>
        <taxon>Viridiplantae</taxon>
        <taxon>Streptophyta</taxon>
        <taxon>Embryophyta</taxon>
        <taxon>Tracheophyta</taxon>
        <taxon>Spermatophyta</taxon>
        <taxon>Magnoliopsida</taxon>
        <taxon>eudicotyledons</taxon>
        <taxon>Gunneridae</taxon>
        <taxon>Pentapetalae</taxon>
        <taxon>asterids</taxon>
        <taxon>campanulids</taxon>
        <taxon>Asterales</taxon>
        <taxon>Asteraceae</taxon>
        <taxon>Asteroideae</taxon>
        <taxon>Anthemideae</taxon>
        <taxon>Anthemidinae</taxon>
        <taxon>Tanacetum</taxon>
    </lineage>
</organism>
<evidence type="ECO:0000259" key="4">
    <source>
        <dbReference type="Pfam" id="PF01612"/>
    </source>
</evidence>
<protein>
    <submittedName>
        <fullName evidence="5">Werner syndrome-like exonuclease</fullName>
    </submittedName>
</protein>
<feature type="domain" description="3'-5' exonuclease" evidence="4">
    <location>
        <begin position="56"/>
        <end position="190"/>
    </location>
</feature>
<gene>
    <name evidence="5" type="ORF">Tci_326404</name>
</gene>
<comment type="caution">
    <text evidence="5">The sequence shown here is derived from an EMBL/GenBank/DDBJ whole genome shotgun (WGS) entry which is preliminary data.</text>
</comment>
<feature type="compositionally biased region" description="Polar residues" evidence="3">
    <location>
        <begin position="525"/>
        <end position="534"/>
    </location>
</feature>
<keyword evidence="5" id="KW-0269">Exonuclease</keyword>
<feature type="compositionally biased region" description="Basic and acidic residues" evidence="3">
    <location>
        <begin position="586"/>
        <end position="608"/>
    </location>
</feature>
<accession>A0A699H566</accession>
<feature type="region of interest" description="Disordered" evidence="3">
    <location>
        <begin position="525"/>
        <end position="550"/>
    </location>
</feature>
<dbReference type="InterPro" id="IPR036397">
    <property type="entry name" value="RNaseH_sf"/>
</dbReference>